<name>A0ABN1PML9_9ACTN</name>
<dbReference type="EMBL" id="BAAAHQ010000015">
    <property type="protein sequence ID" value="GAA0929999.1"/>
    <property type="molecule type" value="Genomic_DNA"/>
</dbReference>
<comment type="caution">
    <text evidence="1">The sequence shown here is derived from an EMBL/GenBank/DDBJ whole genome shotgun (WGS) entry which is preliminary data.</text>
</comment>
<proteinExistence type="predicted"/>
<accession>A0ABN1PML9</accession>
<dbReference type="InterPro" id="IPR007263">
    <property type="entry name" value="DCC1-like"/>
</dbReference>
<keyword evidence="2" id="KW-1185">Reference proteome</keyword>
<gene>
    <name evidence="1" type="ORF">GCM10009560_34210</name>
</gene>
<protein>
    <recommendedName>
        <fullName evidence="3">DUF393 domain-containing protein</fullName>
    </recommendedName>
</protein>
<evidence type="ECO:0000313" key="1">
    <source>
        <dbReference type="EMBL" id="GAA0929999.1"/>
    </source>
</evidence>
<organism evidence="1 2">
    <name type="scientific">Nonomuraea longicatena</name>
    <dbReference type="NCBI Taxonomy" id="83682"/>
    <lineage>
        <taxon>Bacteria</taxon>
        <taxon>Bacillati</taxon>
        <taxon>Actinomycetota</taxon>
        <taxon>Actinomycetes</taxon>
        <taxon>Streptosporangiales</taxon>
        <taxon>Streptosporangiaceae</taxon>
        <taxon>Nonomuraea</taxon>
    </lineage>
</organism>
<dbReference type="Pfam" id="PF04134">
    <property type="entry name" value="DCC1-like"/>
    <property type="match status" value="1"/>
</dbReference>
<dbReference type="Proteomes" id="UP001501578">
    <property type="component" value="Unassembled WGS sequence"/>
</dbReference>
<sequence>MCVGFVRRNLRTRARITSWQSADLAALGVTRERAEYELLWISEGGVHGGAQAVARLLIDAGLPWSPLGLVMRLPPVRWLAHGLYRLVANNRARLPGGTAACALPKTFER</sequence>
<reference evidence="1 2" key="1">
    <citation type="journal article" date="2019" name="Int. J. Syst. Evol. Microbiol.">
        <title>The Global Catalogue of Microorganisms (GCM) 10K type strain sequencing project: providing services to taxonomists for standard genome sequencing and annotation.</title>
        <authorList>
            <consortium name="The Broad Institute Genomics Platform"/>
            <consortium name="The Broad Institute Genome Sequencing Center for Infectious Disease"/>
            <person name="Wu L."/>
            <person name="Ma J."/>
        </authorList>
    </citation>
    <scope>NUCLEOTIDE SEQUENCE [LARGE SCALE GENOMIC DNA]</scope>
    <source>
        <strain evidence="1 2">JCM 11136</strain>
    </source>
</reference>
<evidence type="ECO:0000313" key="2">
    <source>
        <dbReference type="Proteomes" id="UP001501578"/>
    </source>
</evidence>
<evidence type="ECO:0008006" key="3">
    <source>
        <dbReference type="Google" id="ProtNLM"/>
    </source>
</evidence>